<evidence type="ECO:0000256" key="2">
    <source>
        <dbReference type="SAM" id="SignalP"/>
    </source>
</evidence>
<protein>
    <submittedName>
        <fullName evidence="3">Uncharacterized protein</fullName>
    </submittedName>
</protein>
<evidence type="ECO:0000313" key="3">
    <source>
        <dbReference type="EnsemblMetazoa" id="PPA37784.1"/>
    </source>
</evidence>
<dbReference type="Proteomes" id="UP000005239">
    <property type="component" value="Unassembled WGS sequence"/>
</dbReference>
<accession>A0A2A6CRE1</accession>
<keyword evidence="2" id="KW-0732">Signal</keyword>
<evidence type="ECO:0000313" key="4">
    <source>
        <dbReference type="Proteomes" id="UP000005239"/>
    </source>
</evidence>
<feature type="region of interest" description="Disordered" evidence="1">
    <location>
        <begin position="92"/>
        <end position="125"/>
    </location>
</feature>
<feature type="chain" id="PRO_5043758438" evidence="2">
    <location>
        <begin position="19"/>
        <end position="158"/>
    </location>
</feature>
<evidence type="ECO:0000256" key="1">
    <source>
        <dbReference type="SAM" id="MobiDB-lite"/>
    </source>
</evidence>
<reference evidence="4" key="1">
    <citation type="journal article" date="2008" name="Nat. Genet.">
        <title>The Pristionchus pacificus genome provides a unique perspective on nematode lifestyle and parasitism.</title>
        <authorList>
            <person name="Dieterich C."/>
            <person name="Clifton S.W."/>
            <person name="Schuster L.N."/>
            <person name="Chinwalla A."/>
            <person name="Delehaunty K."/>
            <person name="Dinkelacker I."/>
            <person name="Fulton L."/>
            <person name="Fulton R."/>
            <person name="Godfrey J."/>
            <person name="Minx P."/>
            <person name="Mitreva M."/>
            <person name="Roeseler W."/>
            <person name="Tian H."/>
            <person name="Witte H."/>
            <person name="Yang S.P."/>
            <person name="Wilson R.K."/>
            <person name="Sommer R.J."/>
        </authorList>
    </citation>
    <scope>NUCLEOTIDE SEQUENCE [LARGE SCALE GENOMIC DNA]</scope>
    <source>
        <strain evidence="4">PS312</strain>
    </source>
</reference>
<feature type="signal peptide" evidence="2">
    <location>
        <begin position="1"/>
        <end position="18"/>
    </location>
</feature>
<dbReference type="EnsemblMetazoa" id="PPA37784.1">
    <property type="protein sequence ID" value="PPA37784.1"/>
    <property type="gene ID" value="WBGene00276153"/>
</dbReference>
<dbReference type="AlphaFoldDB" id="A0A2A6CRE1"/>
<reference evidence="3" key="2">
    <citation type="submission" date="2022-06" db="UniProtKB">
        <authorList>
            <consortium name="EnsemblMetazoa"/>
        </authorList>
    </citation>
    <scope>IDENTIFICATION</scope>
    <source>
        <strain evidence="3">PS312</strain>
    </source>
</reference>
<keyword evidence="4" id="KW-1185">Reference proteome</keyword>
<organism evidence="3 4">
    <name type="scientific">Pristionchus pacificus</name>
    <name type="common">Parasitic nematode worm</name>
    <dbReference type="NCBI Taxonomy" id="54126"/>
    <lineage>
        <taxon>Eukaryota</taxon>
        <taxon>Metazoa</taxon>
        <taxon>Ecdysozoa</taxon>
        <taxon>Nematoda</taxon>
        <taxon>Chromadorea</taxon>
        <taxon>Rhabditida</taxon>
        <taxon>Rhabditina</taxon>
        <taxon>Diplogasteromorpha</taxon>
        <taxon>Diplogasteroidea</taxon>
        <taxon>Neodiplogasteridae</taxon>
        <taxon>Pristionchus</taxon>
    </lineage>
</organism>
<proteinExistence type="predicted"/>
<feature type="compositionally biased region" description="Acidic residues" evidence="1">
    <location>
        <begin position="95"/>
        <end position="106"/>
    </location>
</feature>
<accession>A0A8R1USK8</accession>
<sequence>MLAHAILPFLVLLPIYHAKIDESSVQVKGTVEAVTIPNLFPSIKENGTWLNTLDVRPGSLSGYKKVPYETSTSIDENGRTLYHTRVRLRTREADDTTEDPIPEVVEETPPHSDVPITENSEDSLPEVEATIESGPTNRTEEFFPNPPAFTLSRLVRHA</sequence>
<gene>
    <name evidence="3" type="primary">WBGene00276153</name>
</gene>
<name>A0A2A6CRE1_PRIPA</name>